<dbReference type="EMBL" id="CP018155">
    <property type="protein sequence ID" value="APG64267.1"/>
    <property type="molecule type" value="Genomic_DNA"/>
</dbReference>
<comment type="similarity">
    <text evidence="6">Belongs to the TPP enzyme family. MenD subfamily.</text>
</comment>
<evidence type="ECO:0000256" key="1">
    <source>
        <dbReference type="ARBA" id="ARBA00022679"/>
    </source>
</evidence>
<keyword evidence="6" id="KW-0474">Menaquinone biosynthesis</keyword>
<organism evidence="10 11">
    <name type="scientific">Tenacibaculum todarodis</name>
    <dbReference type="NCBI Taxonomy" id="1850252"/>
    <lineage>
        <taxon>Bacteria</taxon>
        <taxon>Pseudomonadati</taxon>
        <taxon>Bacteroidota</taxon>
        <taxon>Flavobacteriia</taxon>
        <taxon>Flavobacteriales</taxon>
        <taxon>Flavobacteriaceae</taxon>
        <taxon>Tenacibaculum</taxon>
    </lineage>
</organism>
<dbReference type="GO" id="GO:0009234">
    <property type="term" value="P:menaquinone biosynthetic process"/>
    <property type="evidence" value="ECO:0007669"/>
    <property type="project" value="UniProtKB-UniRule"/>
</dbReference>
<evidence type="ECO:0000256" key="6">
    <source>
        <dbReference type="HAMAP-Rule" id="MF_01659"/>
    </source>
</evidence>
<dbReference type="PANTHER" id="PTHR42916">
    <property type="entry name" value="2-SUCCINYL-5-ENOLPYRUVYL-6-HYDROXY-3-CYCLOHEXENE-1-CARBOXYLATE SYNTHASE"/>
    <property type="match status" value="1"/>
</dbReference>
<comment type="function">
    <text evidence="6">Catalyzes the thiamine diphosphate-dependent decarboxylation of 2-oxoglutarate and the subsequent addition of the resulting succinic semialdehyde-thiamine pyrophosphate anion to isochorismate to yield 2-succinyl-5-enolpyruvyl-6-hydroxy-3-cyclohexene-1-carboxylate (SEPHCHC).</text>
</comment>
<dbReference type="InterPro" id="IPR012001">
    <property type="entry name" value="Thiamin_PyroP_enz_TPP-bd_dom"/>
</dbReference>
<dbReference type="Gene3D" id="3.40.50.1220">
    <property type="entry name" value="TPP-binding domain"/>
    <property type="match status" value="1"/>
</dbReference>
<comment type="cofactor">
    <cofactor evidence="6">
        <name>thiamine diphosphate</name>
        <dbReference type="ChEBI" id="CHEBI:58937"/>
    </cofactor>
    <text evidence="6">Binds 1 thiamine pyrophosphate per subunit.</text>
</comment>
<dbReference type="Proteomes" id="UP000181898">
    <property type="component" value="Chromosome"/>
</dbReference>
<dbReference type="PANTHER" id="PTHR42916:SF1">
    <property type="entry name" value="PROTEIN PHYLLO, CHLOROPLASTIC"/>
    <property type="match status" value="1"/>
</dbReference>
<keyword evidence="3 6" id="KW-0460">Magnesium</keyword>
<comment type="catalytic activity">
    <reaction evidence="6">
        <text>isochorismate + 2-oxoglutarate + H(+) = 5-enolpyruvoyl-6-hydroxy-2-succinyl-cyclohex-3-ene-1-carboxylate + CO2</text>
        <dbReference type="Rhea" id="RHEA:25593"/>
        <dbReference type="ChEBI" id="CHEBI:15378"/>
        <dbReference type="ChEBI" id="CHEBI:16526"/>
        <dbReference type="ChEBI" id="CHEBI:16810"/>
        <dbReference type="ChEBI" id="CHEBI:29780"/>
        <dbReference type="ChEBI" id="CHEBI:58818"/>
        <dbReference type="EC" id="2.2.1.9"/>
    </reaction>
</comment>
<keyword evidence="2 6" id="KW-0479">Metal-binding</keyword>
<dbReference type="SUPFAM" id="SSF52518">
    <property type="entry name" value="Thiamin diphosphate-binding fold (THDP-binding)"/>
    <property type="match status" value="2"/>
</dbReference>
<dbReference type="InterPro" id="IPR004433">
    <property type="entry name" value="MenaQ_synth_MenD"/>
</dbReference>
<dbReference type="CDD" id="cd07037">
    <property type="entry name" value="TPP_PYR_MenD"/>
    <property type="match status" value="1"/>
</dbReference>
<gene>
    <name evidence="6" type="primary">menD</name>
    <name evidence="10" type="ORF">LPB136_02285</name>
</gene>
<dbReference type="InterPro" id="IPR011766">
    <property type="entry name" value="TPP_enzyme_TPP-bd"/>
</dbReference>
<dbReference type="CDD" id="cd02009">
    <property type="entry name" value="TPP_SHCHC_synthase"/>
    <property type="match status" value="1"/>
</dbReference>
<reference evidence="10 11" key="1">
    <citation type="submission" date="2016-11" db="EMBL/GenBank/DDBJ databases">
        <title>Tenacibaculum sp. LPB0136, isolated from marine environment.</title>
        <authorList>
            <person name="Kim E."/>
            <person name="Yi H."/>
        </authorList>
    </citation>
    <scope>NUCLEOTIDE SEQUENCE [LARGE SCALE GENOMIC DNA]</scope>
    <source>
        <strain evidence="10 11">LPB0136</strain>
    </source>
</reference>
<dbReference type="EC" id="2.2.1.9" evidence="6"/>
<feature type="domain" description="Thiamine pyrophosphate enzyme TPP-binding" evidence="7">
    <location>
        <begin position="404"/>
        <end position="542"/>
    </location>
</feature>
<comment type="cofactor">
    <cofactor evidence="6">
        <name>Mg(2+)</name>
        <dbReference type="ChEBI" id="CHEBI:18420"/>
    </cofactor>
    <cofactor evidence="6">
        <name>Mn(2+)</name>
        <dbReference type="ChEBI" id="CHEBI:29035"/>
    </cofactor>
</comment>
<evidence type="ECO:0000313" key="11">
    <source>
        <dbReference type="Proteomes" id="UP000181898"/>
    </source>
</evidence>
<dbReference type="GO" id="GO:0070204">
    <property type="term" value="F:2-succinyl-5-enolpyruvyl-6-hydroxy-3-cyclohexene-1-carboxylic-acid synthase activity"/>
    <property type="evidence" value="ECO:0007669"/>
    <property type="project" value="UniProtKB-UniRule"/>
</dbReference>
<dbReference type="InterPro" id="IPR029061">
    <property type="entry name" value="THDP-binding"/>
</dbReference>
<dbReference type="Gene3D" id="3.40.50.970">
    <property type="match status" value="2"/>
</dbReference>
<keyword evidence="1 6" id="KW-0808">Transferase</keyword>
<proteinExistence type="inferred from homology"/>
<dbReference type="NCBIfam" id="TIGR00173">
    <property type="entry name" value="menD"/>
    <property type="match status" value="1"/>
</dbReference>
<comment type="pathway">
    <text evidence="6">Quinol/quinone metabolism; 1,4-dihydroxy-2-naphthoate biosynthesis; 1,4-dihydroxy-2-naphthoate from chorismate: step 2/7.</text>
</comment>
<keyword evidence="4 6" id="KW-0786">Thiamine pyrophosphate</keyword>
<keyword evidence="5 6" id="KW-0464">Manganese</keyword>
<dbReference type="GO" id="GO:0030976">
    <property type="term" value="F:thiamine pyrophosphate binding"/>
    <property type="evidence" value="ECO:0007669"/>
    <property type="project" value="UniProtKB-UniRule"/>
</dbReference>
<dbReference type="GO" id="GO:0000287">
    <property type="term" value="F:magnesium ion binding"/>
    <property type="evidence" value="ECO:0007669"/>
    <property type="project" value="UniProtKB-UniRule"/>
</dbReference>
<evidence type="ECO:0000256" key="4">
    <source>
        <dbReference type="ARBA" id="ARBA00023052"/>
    </source>
</evidence>
<name>A0A1L3JGL0_9FLAO</name>
<feature type="domain" description="Thiamine pyrophosphate enzyme N-terminal TPP-binding" evidence="8">
    <location>
        <begin position="6"/>
        <end position="120"/>
    </location>
</feature>
<dbReference type="RefSeq" id="WP_072554591.1">
    <property type="nucleotide sequence ID" value="NZ_CP018155.1"/>
</dbReference>
<sequence>MYPKKELAQLVISACNQFNIDTVVISPGSRNAPLTVGFSNHPKIEALSVVDERCAAFFALGIAQQTQKPVAVVCTSGSALLNYYPAIAEAFYSNIPLVVISADRPKHLIDIGDGQTIRQENVFQNHILFSANLEENSKFKTQNSKLISEALQTSITKKGPVHINVPFDEPLYETVSELKSFKVESLKVDDVVASKTKQSVDYEKLTKIWNSSTKKMILVGVNYPDEVVQNLINHFSEDNSVLILTETTSNLYHKNHINSIDKLIFSLDENESENLHPEVLLTFGGMVVSKKIKQFLRKYQPKHHWHIDEQKAMDTYFCLSEFVQEKPAVFLQVLIEETKKNNFTLSAVETYQQKWLSKRDEKEENHNVFLADCGYSDFKAFEQVLESIPDNCQLQISNSSIIRYAQLFNLNKTLQVFCNRGTSGIDGSTSTAIGAAFASNKQTVFITGDVSFFYDSNALWNNNIPKNFRIILINNSGGGIFKIIPGPKSTNALNYFETPHGLTAEHLAKMYDFEYEQVTDLKSLEKGLSDFYLASNQPKILEICTPSELNDVILRDYFKSI</sequence>
<evidence type="ECO:0000256" key="3">
    <source>
        <dbReference type="ARBA" id="ARBA00022842"/>
    </source>
</evidence>
<feature type="domain" description="Menaquinone biosynthesis protein MenD middle" evidence="9">
    <location>
        <begin position="215"/>
        <end position="347"/>
    </location>
</feature>
<dbReference type="Pfam" id="PF16582">
    <property type="entry name" value="TPP_enzyme_M_2"/>
    <property type="match status" value="1"/>
</dbReference>
<accession>A0A1L3JGL0</accession>
<dbReference type="KEGG" id="ten:LPB136_02285"/>
<comment type="subunit">
    <text evidence="6">Homodimer.</text>
</comment>
<dbReference type="AlphaFoldDB" id="A0A1L3JGL0"/>
<comment type="pathway">
    <text evidence="6">Quinol/quinone metabolism; menaquinone biosynthesis.</text>
</comment>
<keyword evidence="11" id="KW-1185">Reference proteome</keyword>
<dbReference type="Pfam" id="PF02775">
    <property type="entry name" value="TPP_enzyme_C"/>
    <property type="match status" value="1"/>
</dbReference>
<evidence type="ECO:0000259" key="7">
    <source>
        <dbReference type="Pfam" id="PF02775"/>
    </source>
</evidence>
<dbReference type="GO" id="GO:0030145">
    <property type="term" value="F:manganese ion binding"/>
    <property type="evidence" value="ECO:0007669"/>
    <property type="project" value="UniProtKB-UniRule"/>
</dbReference>
<dbReference type="UniPathway" id="UPA00079"/>
<evidence type="ECO:0000313" key="10">
    <source>
        <dbReference type="EMBL" id="APG64267.1"/>
    </source>
</evidence>
<dbReference type="OrthoDB" id="9791859at2"/>
<evidence type="ECO:0000259" key="9">
    <source>
        <dbReference type="Pfam" id="PF16582"/>
    </source>
</evidence>
<dbReference type="HAMAP" id="MF_01659">
    <property type="entry name" value="MenD"/>
    <property type="match status" value="1"/>
</dbReference>
<dbReference type="InterPro" id="IPR032264">
    <property type="entry name" value="MenD_middle"/>
</dbReference>
<evidence type="ECO:0000256" key="2">
    <source>
        <dbReference type="ARBA" id="ARBA00022723"/>
    </source>
</evidence>
<dbReference type="UniPathway" id="UPA01057">
    <property type="reaction ID" value="UER00164"/>
</dbReference>
<evidence type="ECO:0000259" key="8">
    <source>
        <dbReference type="Pfam" id="PF02776"/>
    </source>
</evidence>
<evidence type="ECO:0000256" key="5">
    <source>
        <dbReference type="ARBA" id="ARBA00023211"/>
    </source>
</evidence>
<dbReference type="PIRSF" id="PIRSF004983">
    <property type="entry name" value="MenD"/>
    <property type="match status" value="1"/>
</dbReference>
<dbReference type="Pfam" id="PF02776">
    <property type="entry name" value="TPP_enzyme_N"/>
    <property type="match status" value="1"/>
</dbReference>
<dbReference type="STRING" id="1850252.LPB136_02285"/>
<protein>
    <recommendedName>
        <fullName evidence="6">2-succinyl-5-enolpyruvyl-6-hydroxy-3-cyclohexene-1-carboxylate synthase</fullName>
        <shortName evidence="6">SEPHCHC synthase</shortName>
        <ecNumber evidence="6">2.2.1.9</ecNumber>
    </recommendedName>
    <alternativeName>
        <fullName evidence="6">Menaquinone biosynthesis protein MenD</fullName>
    </alternativeName>
</protein>